<evidence type="ECO:0000313" key="2">
    <source>
        <dbReference type="EMBL" id="XBU16549.1"/>
    </source>
</evidence>
<dbReference type="EMBL" id="CP157981">
    <property type="protein sequence ID" value="XBU16549.1"/>
    <property type="molecule type" value="Genomic_DNA"/>
</dbReference>
<dbReference type="AlphaFoldDB" id="A0AAU7T067"/>
<gene>
    <name evidence="2" type="ORF">ABJ384_05130</name>
</gene>
<organism evidence="2">
    <name type="scientific">Acinetobacter sp. A1-4-2</name>
    <dbReference type="NCBI Taxonomy" id="3156489"/>
    <lineage>
        <taxon>Bacteria</taxon>
        <taxon>Pseudomonadati</taxon>
        <taxon>Pseudomonadota</taxon>
        <taxon>Gammaproteobacteria</taxon>
        <taxon>Moraxellales</taxon>
        <taxon>Moraxellaceae</taxon>
        <taxon>Acinetobacter</taxon>
    </lineage>
</organism>
<sequence>MHLRLQVSGPKGVGLFSPETIDELESMLGHKVVVLKEPHSKLGLGGIVNVFKTAQSLNMHLDIGDKDDSWDFLLLPYKSFDRSILKIYKNEALWRIRRSYETFPRWSQIDYEDAVEFFNEISKVAGWPSTTGNPSGSGRDNNPPKK</sequence>
<name>A0AAU7T067_9GAMM</name>
<protein>
    <submittedName>
        <fullName evidence="2">Uncharacterized protein</fullName>
    </submittedName>
</protein>
<proteinExistence type="predicted"/>
<evidence type="ECO:0000256" key="1">
    <source>
        <dbReference type="SAM" id="MobiDB-lite"/>
    </source>
</evidence>
<feature type="region of interest" description="Disordered" evidence="1">
    <location>
        <begin position="127"/>
        <end position="146"/>
    </location>
</feature>
<feature type="compositionally biased region" description="Polar residues" evidence="1">
    <location>
        <begin position="128"/>
        <end position="140"/>
    </location>
</feature>
<reference evidence="2" key="1">
    <citation type="submission" date="2024-06" db="EMBL/GenBank/DDBJ databases">
        <authorList>
            <person name="Song Z."/>
        </authorList>
    </citation>
    <scope>NUCLEOTIDE SEQUENCE</scope>
    <source>
        <strain evidence="2">A1-4-2</strain>
    </source>
</reference>
<dbReference type="RefSeq" id="WP_349929271.1">
    <property type="nucleotide sequence ID" value="NZ_CP157981.1"/>
</dbReference>
<accession>A0AAU7T067</accession>